<dbReference type="AlphaFoldDB" id="A0A183CY63"/>
<dbReference type="WBParaSite" id="GPUH_0000140701-mRNA-1">
    <property type="protein sequence ID" value="GPUH_0000140701-mRNA-1"/>
    <property type="gene ID" value="GPUH_0000140701"/>
</dbReference>
<evidence type="ECO:0000256" key="4">
    <source>
        <dbReference type="RuleBase" id="RU361235"/>
    </source>
</evidence>
<evidence type="ECO:0000313" key="7">
    <source>
        <dbReference type="Proteomes" id="UP000271098"/>
    </source>
</evidence>
<dbReference type="InterPro" id="IPR019826">
    <property type="entry name" value="Carboxylesterase_B_AS"/>
</dbReference>
<dbReference type="PROSITE" id="PS00122">
    <property type="entry name" value="CARBOXYLESTERASE_B_1"/>
    <property type="match status" value="1"/>
</dbReference>
<accession>A0A183CY63</accession>
<dbReference type="Gene3D" id="3.40.50.1820">
    <property type="entry name" value="alpha/beta hydrolase"/>
    <property type="match status" value="1"/>
</dbReference>
<gene>
    <name evidence="6" type="ORF">GPUH_LOCUS1404</name>
</gene>
<dbReference type="InterPro" id="IPR002018">
    <property type="entry name" value="CarbesteraseB"/>
</dbReference>
<comment type="similarity">
    <text evidence="1 4">Belongs to the type-B carboxylesterase/lipase family.</text>
</comment>
<dbReference type="PANTHER" id="PTHR44590">
    <property type="entry name" value="CARBOXYLIC ESTER HYDROLASE-RELATED"/>
    <property type="match status" value="1"/>
</dbReference>
<protein>
    <recommendedName>
        <fullName evidence="4">Carboxylic ester hydrolase</fullName>
        <ecNumber evidence="4">3.1.1.-</ecNumber>
    </recommendedName>
</protein>
<organism evidence="8">
    <name type="scientific">Gongylonema pulchrum</name>
    <dbReference type="NCBI Taxonomy" id="637853"/>
    <lineage>
        <taxon>Eukaryota</taxon>
        <taxon>Metazoa</taxon>
        <taxon>Ecdysozoa</taxon>
        <taxon>Nematoda</taxon>
        <taxon>Chromadorea</taxon>
        <taxon>Rhabditida</taxon>
        <taxon>Spirurina</taxon>
        <taxon>Spiruromorpha</taxon>
        <taxon>Spiruroidea</taxon>
        <taxon>Gongylonematidae</taxon>
        <taxon>Gongylonema</taxon>
    </lineage>
</organism>
<dbReference type="EMBL" id="UYRT01001688">
    <property type="protein sequence ID" value="VDK29978.1"/>
    <property type="molecule type" value="Genomic_DNA"/>
</dbReference>
<dbReference type="Pfam" id="PF00135">
    <property type="entry name" value="COesterase"/>
    <property type="match status" value="1"/>
</dbReference>
<evidence type="ECO:0000259" key="5">
    <source>
        <dbReference type="Pfam" id="PF00135"/>
    </source>
</evidence>
<dbReference type="Proteomes" id="UP000271098">
    <property type="component" value="Unassembled WGS sequence"/>
</dbReference>
<evidence type="ECO:0000313" key="8">
    <source>
        <dbReference type="WBParaSite" id="GPUH_0000140701-mRNA-1"/>
    </source>
</evidence>
<dbReference type="OrthoDB" id="19653at2759"/>
<keyword evidence="3 4" id="KW-0378">Hydrolase</keyword>
<sequence>MALKWVTENIEYFGGDRNRITVVGQSAGAVSADLLTLIPQSKDLFHRVVLLGGNAECPWAVSDSKKVANYCRRHVEKLGWRGKDDTQLMEFLRGLPAAKLGDGMIGNKEMFSTGRLPLTPVIDGDLIPCTVAELRKQAPTKPSLVGLTEDEGLLFVAMGHMACDMKDIELGVRIVAEAVEGSDANVRQFINEIYLNRGNGNLSDKSNIRRAFIDMLGDLTSNYGTSLYVEKLIERGETVYMFSLEHCNPACYGLLNFYLPYKKATHGTELIYLFDVNIYMSPFFKTAVDKQISRFMTHSISNFVKTGDPNSVGDNVDGKQCLWKPATMQAKEQHLRIAEVSAMRDEFKNGRMKRLKNVFGSAVLK</sequence>
<reference evidence="6 7" key="2">
    <citation type="submission" date="2018-11" db="EMBL/GenBank/DDBJ databases">
        <authorList>
            <consortium name="Pathogen Informatics"/>
        </authorList>
    </citation>
    <scope>NUCLEOTIDE SEQUENCE [LARGE SCALE GENOMIC DNA]</scope>
</reference>
<evidence type="ECO:0000313" key="6">
    <source>
        <dbReference type="EMBL" id="VDK29978.1"/>
    </source>
</evidence>
<name>A0A183CY63_9BILA</name>
<reference evidence="8" key="1">
    <citation type="submission" date="2016-06" db="UniProtKB">
        <authorList>
            <consortium name="WormBaseParasite"/>
        </authorList>
    </citation>
    <scope>IDENTIFICATION</scope>
</reference>
<dbReference type="EC" id="3.1.1.-" evidence="4"/>
<dbReference type="InterPro" id="IPR029058">
    <property type="entry name" value="AB_hydrolase_fold"/>
</dbReference>
<evidence type="ECO:0000256" key="1">
    <source>
        <dbReference type="ARBA" id="ARBA00005964"/>
    </source>
</evidence>
<keyword evidence="7" id="KW-1185">Reference proteome</keyword>
<dbReference type="PANTHER" id="PTHR44590:SF4">
    <property type="entry name" value="CARBOXYLIC ESTER HYDROLASE"/>
    <property type="match status" value="1"/>
</dbReference>
<dbReference type="GO" id="GO:0052689">
    <property type="term" value="F:carboxylic ester hydrolase activity"/>
    <property type="evidence" value="ECO:0007669"/>
    <property type="project" value="UniProtKB-KW"/>
</dbReference>
<feature type="domain" description="Carboxylesterase type B" evidence="5">
    <location>
        <begin position="1"/>
        <end position="352"/>
    </location>
</feature>
<evidence type="ECO:0000256" key="3">
    <source>
        <dbReference type="ARBA" id="ARBA00022801"/>
    </source>
</evidence>
<keyword evidence="2" id="KW-0719">Serine esterase</keyword>
<evidence type="ECO:0000256" key="2">
    <source>
        <dbReference type="ARBA" id="ARBA00022487"/>
    </source>
</evidence>
<dbReference type="SUPFAM" id="SSF53474">
    <property type="entry name" value="alpha/beta-Hydrolases"/>
    <property type="match status" value="1"/>
</dbReference>
<proteinExistence type="inferred from homology"/>